<dbReference type="InterPro" id="IPR016135">
    <property type="entry name" value="UBQ-conjugating_enzyme/RWD"/>
</dbReference>
<dbReference type="InterPro" id="IPR050339">
    <property type="entry name" value="CC_SR_Kinase"/>
</dbReference>
<dbReference type="GO" id="GO:1990625">
    <property type="term" value="P:negative regulation of cytoplasmic translational initiation in response to stress"/>
    <property type="evidence" value="ECO:0007669"/>
    <property type="project" value="TreeGrafter"/>
</dbReference>
<dbReference type="SUPFAM" id="SSF56112">
    <property type="entry name" value="Protein kinase-like (PK-like)"/>
    <property type="match status" value="2"/>
</dbReference>
<dbReference type="GO" id="GO:0005524">
    <property type="term" value="F:ATP binding"/>
    <property type="evidence" value="ECO:0007669"/>
    <property type="project" value="UniProtKB-UniRule"/>
</dbReference>
<dbReference type="InterPro" id="IPR045864">
    <property type="entry name" value="aa-tRNA-synth_II/BPL/LPL"/>
</dbReference>
<evidence type="ECO:0000259" key="13">
    <source>
        <dbReference type="PROSITE" id="PS50908"/>
    </source>
</evidence>
<evidence type="ECO:0000256" key="4">
    <source>
        <dbReference type="ARBA" id="ARBA00022741"/>
    </source>
</evidence>
<name>A0A085MHF9_9BILA</name>
<evidence type="ECO:0000256" key="2">
    <source>
        <dbReference type="ARBA" id="ARBA00022527"/>
    </source>
</evidence>
<gene>
    <name evidence="14" type="ORF">M513_02331</name>
</gene>
<dbReference type="Gene3D" id="3.30.930.10">
    <property type="entry name" value="Bira Bifunctional Protein, Domain 2"/>
    <property type="match status" value="1"/>
</dbReference>
<dbReference type="GO" id="GO:0004694">
    <property type="term" value="F:eukaryotic translation initiation factor 2alpha kinase activity"/>
    <property type="evidence" value="ECO:0007669"/>
    <property type="project" value="TreeGrafter"/>
</dbReference>
<dbReference type="Pfam" id="PF00069">
    <property type="entry name" value="Pkinase"/>
    <property type="match status" value="2"/>
</dbReference>
<dbReference type="Pfam" id="PF07714">
    <property type="entry name" value="PK_Tyr_Ser-Thr"/>
    <property type="match status" value="1"/>
</dbReference>
<dbReference type="Gene3D" id="3.40.50.800">
    <property type="entry name" value="Anticodon-binding domain"/>
    <property type="match status" value="1"/>
</dbReference>
<dbReference type="Gene3D" id="3.10.110.10">
    <property type="entry name" value="Ubiquitin Conjugating Enzyme"/>
    <property type="match status" value="1"/>
</dbReference>
<dbReference type="PANTHER" id="PTHR11042:SF136">
    <property type="entry name" value="EIF-2-ALPHA KINASE GCN2"/>
    <property type="match status" value="1"/>
</dbReference>
<keyword evidence="15" id="KW-1185">Reference proteome</keyword>
<evidence type="ECO:0000313" key="15">
    <source>
        <dbReference type="Proteomes" id="UP000030764"/>
    </source>
</evidence>
<dbReference type="GO" id="GO:0005634">
    <property type="term" value="C:nucleus"/>
    <property type="evidence" value="ECO:0007669"/>
    <property type="project" value="TreeGrafter"/>
</dbReference>
<keyword evidence="3" id="KW-0808">Transferase</keyword>
<dbReference type="GO" id="GO:0007165">
    <property type="term" value="P:signal transduction"/>
    <property type="evidence" value="ECO:0007669"/>
    <property type="project" value="UniProtKB-ARBA"/>
</dbReference>
<keyword evidence="2" id="KW-0723">Serine/threonine-protein kinase</keyword>
<reference evidence="14 15" key="1">
    <citation type="journal article" date="2014" name="Nat. Genet.">
        <title>Genome and transcriptome of the porcine whipworm Trichuris suis.</title>
        <authorList>
            <person name="Jex A.R."/>
            <person name="Nejsum P."/>
            <person name="Schwarz E.M."/>
            <person name="Hu L."/>
            <person name="Young N.D."/>
            <person name="Hall R.S."/>
            <person name="Korhonen P.K."/>
            <person name="Liao S."/>
            <person name="Thamsborg S."/>
            <person name="Xia J."/>
            <person name="Xu P."/>
            <person name="Wang S."/>
            <person name="Scheerlinck J.P."/>
            <person name="Hofmann A."/>
            <person name="Sternberg P.W."/>
            <person name="Wang J."/>
            <person name="Gasser R.B."/>
        </authorList>
    </citation>
    <scope>NUCLEOTIDE SEQUENCE [LARGE SCALE GENOMIC DNA]</scope>
    <source>
        <strain evidence="14">DCEP-RM93M</strain>
    </source>
</reference>
<dbReference type="InterPro" id="IPR001245">
    <property type="entry name" value="Ser-Thr/Tyr_kinase_cat_dom"/>
</dbReference>
<keyword evidence="4 10" id="KW-0547">Nucleotide-binding</keyword>
<evidence type="ECO:0000256" key="8">
    <source>
        <dbReference type="ARBA" id="ARBA00047899"/>
    </source>
</evidence>
<feature type="region of interest" description="Disordered" evidence="11">
    <location>
        <begin position="1064"/>
        <end position="1086"/>
    </location>
</feature>
<dbReference type="PROSITE" id="PS50011">
    <property type="entry name" value="PROTEIN_KINASE_DOM"/>
    <property type="match status" value="2"/>
</dbReference>
<dbReference type="EC" id="2.7.11.1" evidence="1"/>
<dbReference type="InterPro" id="IPR008271">
    <property type="entry name" value="Ser/Thr_kinase_AS"/>
</dbReference>
<evidence type="ECO:0000256" key="10">
    <source>
        <dbReference type="PROSITE-ProRule" id="PRU10141"/>
    </source>
</evidence>
<feature type="domain" description="RWD" evidence="13">
    <location>
        <begin position="32"/>
        <end position="184"/>
    </location>
</feature>
<dbReference type="InterPro" id="IPR011009">
    <property type="entry name" value="Kinase-like_dom_sf"/>
</dbReference>
<dbReference type="SUPFAM" id="SSF55681">
    <property type="entry name" value="Class II aaRS and biotin synthetases"/>
    <property type="match status" value="1"/>
</dbReference>
<evidence type="ECO:0000313" key="14">
    <source>
        <dbReference type="EMBL" id="KFD56655.1"/>
    </source>
</evidence>
<dbReference type="InterPro" id="IPR036621">
    <property type="entry name" value="Anticodon-bd_dom_sf"/>
</dbReference>
<organism evidence="14 15">
    <name type="scientific">Trichuris suis</name>
    <name type="common">pig whipworm</name>
    <dbReference type="NCBI Taxonomy" id="68888"/>
    <lineage>
        <taxon>Eukaryota</taxon>
        <taxon>Metazoa</taxon>
        <taxon>Ecdysozoa</taxon>
        <taxon>Nematoda</taxon>
        <taxon>Enoplea</taxon>
        <taxon>Dorylaimia</taxon>
        <taxon>Trichinellida</taxon>
        <taxon>Trichuridae</taxon>
        <taxon>Trichuris</taxon>
    </lineage>
</organism>
<dbReference type="Gene3D" id="1.10.510.10">
    <property type="entry name" value="Transferase(Phosphotransferase) domain 1"/>
    <property type="match status" value="2"/>
</dbReference>
<dbReference type="Pfam" id="PF05773">
    <property type="entry name" value="RWD"/>
    <property type="match status" value="1"/>
</dbReference>
<evidence type="ECO:0000256" key="5">
    <source>
        <dbReference type="ARBA" id="ARBA00022777"/>
    </source>
</evidence>
<evidence type="ECO:0000256" key="6">
    <source>
        <dbReference type="ARBA" id="ARBA00022840"/>
    </source>
</evidence>
<evidence type="ECO:0000259" key="12">
    <source>
        <dbReference type="PROSITE" id="PS50011"/>
    </source>
</evidence>
<dbReference type="InterPro" id="IPR006575">
    <property type="entry name" value="RWD_dom"/>
</dbReference>
<dbReference type="PROSITE" id="PS00107">
    <property type="entry name" value="PROTEIN_KINASE_ATP"/>
    <property type="match status" value="1"/>
</dbReference>
<dbReference type="InterPro" id="IPR024435">
    <property type="entry name" value="HisRS-related_dom"/>
</dbReference>
<dbReference type="SUPFAM" id="SSF54495">
    <property type="entry name" value="UBC-like"/>
    <property type="match status" value="1"/>
</dbReference>
<feature type="region of interest" description="Disordered" evidence="11">
    <location>
        <begin position="859"/>
        <end position="883"/>
    </location>
</feature>
<evidence type="ECO:0000256" key="9">
    <source>
        <dbReference type="ARBA" id="ARBA00048679"/>
    </source>
</evidence>
<dbReference type="Proteomes" id="UP000030764">
    <property type="component" value="Unassembled WGS sequence"/>
</dbReference>
<dbReference type="PROSITE" id="PS00108">
    <property type="entry name" value="PROTEIN_KINASE_ST"/>
    <property type="match status" value="1"/>
</dbReference>
<comment type="similarity">
    <text evidence="7">Belongs to the protein kinase superfamily. Ser/Thr protein kinase family. GCN2 subfamily.</text>
</comment>
<keyword evidence="5" id="KW-0418">Kinase</keyword>
<comment type="catalytic activity">
    <reaction evidence="9">
        <text>L-seryl-[protein] + ATP = O-phospho-L-seryl-[protein] + ADP + H(+)</text>
        <dbReference type="Rhea" id="RHEA:17989"/>
        <dbReference type="Rhea" id="RHEA-COMP:9863"/>
        <dbReference type="Rhea" id="RHEA-COMP:11604"/>
        <dbReference type="ChEBI" id="CHEBI:15378"/>
        <dbReference type="ChEBI" id="CHEBI:29999"/>
        <dbReference type="ChEBI" id="CHEBI:30616"/>
        <dbReference type="ChEBI" id="CHEBI:83421"/>
        <dbReference type="ChEBI" id="CHEBI:456216"/>
        <dbReference type="EC" id="2.7.11.1"/>
    </reaction>
</comment>
<feature type="compositionally biased region" description="Acidic residues" evidence="11">
    <location>
        <begin position="1066"/>
        <end position="1075"/>
    </location>
</feature>
<sequence>MSCNRFGAWSLANLLCMDQTVPLEHLCIAAQDELVALQAIYGDDFSVVEVEPVGKALMDGSRADKSLDLRLIPQYDGSARQSIVEWLEKVQLERALTKIAVKVCITQEHSNEVMATCAFINAQFTLPKSYPVLPPRIEIMEVSGLSLSLTKVLQCKLEDTVREKQGQVADMRRADGWGLFLAAAHDLDGHAEFSGRNARSFDCFATSKGSMSGSFCCCSFALSPSVNCILLTPQESHCPSFNNPSSSRPHCLHTVRDRLSALPCRFPGRCVTLKWKRCSLCCHRAHCPSASLKDWSHCNEPWLVRRTNSSCMKCWISVTTASISRLTVLHQLCVLATDFLCENCSLSVTLSLHSRMLESERGELKHQERRVIGRMDAEDPNVVHLRSKDSKEKSKFGRDALWFRKSLDSSLCFDNCVLCDAEEVFSSAGLALETTPKEYADGLVILSNGVRIRKSVTISLSQTHSNFVGFVEGSQHIVNLTEWQFEIGDSTSKRLDLLVSELENIRNSFQKLKSIQHKNLFKYLAFTFRVVQKAVQVVVVKQSCHCLPLSRMLARKYGNASSSILKMVSKNLLEGLHYLHKHGIVHGALDLTCLWESKNCFHMADFTLKRQLLLLQTEWIKPDGKFNLKELIALRGDAKEQRQNDLYSLGVCLCELACGQSLNGIVDKEVLSSLQPEFRKFISLLITGQETERWPCRLLLTHCFLGGGATLDFRHASFEGGTGAGASASLVDASCLANYALSKRMCEEFDVIRLVGKGGFGDVTEVRNKLDGCRYAIKRVPLVWKNNIADAKILREVQLLSHLNHNNVVRYFNSWIETGDLISKNEGTFVRRPVHRKPNDLKGNDSFLEALVPKIEIPPPKQDSSEWECSSEDVSQAQGRQRPLARVRERLRPQILIGRFRARGLAGRKDRRGVQTFFIAFPSTYLVECGFSKAAALTKSRNRMDVATRGDLRLSLSNLEPDIMKLAKKRQPQGSHYSVGSGASIRFFFFLFSSSCGRRWKLSHVSEKNYPFHQVEGLDFPLPLLLKFQQWQQLRRSVRQFHFPPYVQLSVLSSHHLDIQLKSSEESTDSSDEYSDCNSQTGFGEKSFSRSDSLIFEEQERRAPKNGQLSNILSDAYSYCSPSIRRHDNCMREIQILYIQMEMCEKSTLMTLIKNGELLVMPDRGWRLFREVLEGLAYIHRRGFIHRDLKPSNIFIDCSDHAKIGDFGLAVTGGAGKDVSPDTIFDSNLHLSIENQWTSHVGTLLYAGPEAVSARKAVQITQKFDIYSLGIVLFEMFYRFKTGMERVTTLTELRRKEIVFPESFSCDSRFEKQRTLLHQMLSHDVAKRPTAAELLESPHLPPIEINRAEFEMSIRRSFNDRKCSRYRFLINTAFNQSDPLKDEYVDYADNSQEFYGMRNLLIRTACEERLVKIFRRYGAVRLDSALLVPRFLGIVGTNEHRVDVMSSNGSIMHLPFDLRFPFARLLANNICRLSYLKRYSIDRVYQQRLGNCNEFTECAFDIVSSHKDRLVACAELLSVSSAIVDEFPEMDSYGYTVKLNHINLLELILDANEIPKFSNRTEVLEILSSNISRRQKMEHFKSSLRSPALTSTLFMKLLFAETSPQELGALCQEFLRLKRVNFAKADVYVRELEAICSFAEAAGNRLPILVDLTTMPYNGEYNGIYFRIVGTRKMEKESASAIEILAVGGQYEALVGRFQKLSHAEALLSGCVVGVSFAFDKIVRSALSITSREMVSLCDVMLCSVDGCTMIKEKLLLARNLRLNGVTCEILHDSIVSMETFLDQCKVLGINCVVVFKQNEYGCARLKTLEREKFVERKLTLDELFLCLTEKFVSVANGTWSETVGMLGMKTSALCQSLLPTAKVDISYLLLEKSTSHSRRRFESHILKTLASVLEMLTERKVVHVIATDIPGSVLQNFAAMMDVRDEVTYNSSLSLIAVNFTKYRKDLIAAADLIKRFLFVEHCQLLILCSCYEEVYRIIAR</sequence>
<dbReference type="InterPro" id="IPR000719">
    <property type="entry name" value="Prot_kinase_dom"/>
</dbReference>
<evidence type="ECO:0000256" key="1">
    <source>
        <dbReference type="ARBA" id="ARBA00012513"/>
    </source>
</evidence>
<feature type="domain" description="Protein kinase" evidence="12">
    <location>
        <begin position="749"/>
        <end position="1340"/>
    </location>
</feature>
<dbReference type="InterPro" id="IPR017441">
    <property type="entry name" value="Protein_kinase_ATP_BS"/>
</dbReference>
<accession>A0A085MHF9</accession>
<feature type="domain" description="Protein kinase" evidence="12">
    <location>
        <begin position="430"/>
        <end position="705"/>
    </location>
</feature>
<dbReference type="GO" id="GO:0005829">
    <property type="term" value="C:cytosol"/>
    <property type="evidence" value="ECO:0007669"/>
    <property type="project" value="TreeGrafter"/>
</dbReference>
<proteinExistence type="inferred from homology"/>
<comment type="catalytic activity">
    <reaction evidence="8">
        <text>L-threonyl-[protein] + ATP = O-phospho-L-threonyl-[protein] + ADP + H(+)</text>
        <dbReference type="Rhea" id="RHEA:46608"/>
        <dbReference type="Rhea" id="RHEA-COMP:11060"/>
        <dbReference type="Rhea" id="RHEA-COMP:11605"/>
        <dbReference type="ChEBI" id="CHEBI:15378"/>
        <dbReference type="ChEBI" id="CHEBI:30013"/>
        <dbReference type="ChEBI" id="CHEBI:30616"/>
        <dbReference type="ChEBI" id="CHEBI:61977"/>
        <dbReference type="ChEBI" id="CHEBI:456216"/>
        <dbReference type="EC" id="2.7.11.1"/>
    </reaction>
</comment>
<dbReference type="Gene3D" id="3.30.200.20">
    <property type="entry name" value="Phosphorylase Kinase, domain 1"/>
    <property type="match status" value="1"/>
</dbReference>
<dbReference type="SMART" id="SM00220">
    <property type="entry name" value="S_TKc"/>
    <property type="match status" value="1"/>
</dbReference>
<dbReference type="PANTHER" id="PTHR11042">
    <property type="entry name" value="EUKARYOTIC TRANSLATION INITIATION FACTOR 2-ALPHA KINASE EIF2-ALPHA KINASE -RELATED"/>
    <property type="match status" value="1"/>
</dbReference>
<evidence type="ECO:0000256" key="11">
    <source>
        <dbReference type="SAM" id="MobiDB-lite"/>
    </source>
</evidence>
<feature type="binding site" evidence="10">
    <location>
        <position position="778"/>
    </location>
    <ligand>
        <name>ATP</name>
        <dbReference type="ChEBI" id="CHEBI:30616"/>
    </ligand>
</feature>
<keyword evidence="6 10" id="KW-0067">ATP-binding</keyword>
<protein>
    <recommendedName>
        <fullName evidence="1">non-specific serine/threonine protein kinase</fullName>
        <ecNumber evidence="1">2.7.11.1</ecNumber>
    </recommendedName>
</protein>
<evidence type="ECO:0000256" key="7">
    <source>
        <dbReference type="ARBA" id="ARBA00037982"/>
    </source>
</evidence>
<dbReference type="EMBL" id="KL363192">
    <property type="protein sequence ID" value="KFD56655.1"/>
    <property type="molecule type" value="Genomic_DNA"/>
</dbReference>
<dbReference type="Pfam" id="PF12745">
    <property type="entry name" value="HGTP_anticodon2"/>
    <property type="match status" value="1"/>
</dbReference>
<evidence type="ECO:0000256" key="3">
    <source>
        <dbReference type="ARBA" id="ARBA00022679"/>
    </source>
</evidence>
<dbReference type="PROSITE" id="PS50908">
    <property type="entry name" value="RWD"/>
    <property type="match status" value="1"/>
</dbReference>